<dbReference type="NCBIfam" id="TIGR02937">
    <property type="entry name" value="sigma70-ECF"/>
    <property type="match status" value="1"/>
</dbReference>
<evidence type="ECO:0000313" key="7">
    <source>
        <dbReference type="EMBL" id="PWE13909.1"/>
    </source>
</evidence>
<name>A0A2U2BIS2_ALCFA</name>
<feature type="domain" description="RNA polymerase sigma factor 70 region 4 type 2" evidence="6">
    <location>
        <begin position="128"/>
        <end position="178"/>
    </location>
</feature>
<dbReference type="GO" id="GO:0006352">
    <property type="term" value="P:DNA-templated transcription initiation"/>
    <property type="evidence" value="ECO:0007669"/>
    <property type="project" value="InterPro"/>
</dbReference>
<reference evidence="7 8" key="1">
    <citation type="submission" date="2018-05" db="EMBL/GenBank/DDBJ databases">
        <title>Genome Sequence of an Efficient Indole-Degrading Bacterium, Alcaligenes sp.YBY.</title>
        <authorList>
            <person name="Yang B."/>
        </authorList>
    </citation>
    <scope>NUCLEOTIDE SEQUENCE [LARGE SCALE GENOMIC DNA]</scope>
    <source>
        <strain evidence="7 8">YBY</strain>
    </source>
</reference>
<dbReference type="PANTHER" id="PTHR43133:SF63">
    <property type="entry name" value="RNA POLYMERASE SIGMA FACTOR FECI-RELATED"/>
    <property type="match status" value="1"/>
</dbReference>
<dbReference type="STRING" id="511.UZ73_12755"/>
<comment type="caution">
    <text evidence="7">The sequence shown here is derived from an EMBL/GenBank/DDBJ whole genome shotgun (WGS) entry which is preliminary data.</text>
</comment>
<dbReference type="InterPro" id="IPR013325">
    <property type="entry name" value="RNA_pol_sigma_r2"/>
</dbReference>
<sequence length="216" mass="24474">MLSTCLPLPTRKRNEDCVTPQYSLCLYLKVHYEELLRQLTIRLRCRDRAADALHDTWLRLHGSREIGPVANPRLYLLRMASNLAIDEWRAESGRGTLVSLDELEEHQQVSPMPGPESSLIGRSLLSVLIYAIELLPRQRRAIFLAARLEEQSLSVVAERFGVTTSKARNELRRAEAHCEQALLGNWAELRQGRNTCVKPPPTMSAGFGWMAEPVGF</sequence>
<dbReference type="Pfam" id="PF04542">
    <property type="entry name" value="Sigma70_r2"/>
    <property type="match status" value="1"/>
</dbReference>
<dbReference type="Gene3D" id="1.10.10.10">
    <property type="entry name" value="Winged helix-like DNA-binding domain superfamily/Winged helix DNA-binding domain"/>
    <property type="match status" value="1"/>
</dbReference>
<keyword evidence="2" id="KW-0805">Transcription regulation</keyword>
<evidence type="ECO:0000313" key="8">
    <source>
        <dbReference type="Proteomes" id="UP000245216"/>
    </source>
</evidence>
<dbReference type="InterPro" id="IPR039425">
    <property type="entry name" value="RNA_pol_sigma-70-like"/>
</dbReference>
<evidence type="ECO:0000259" key="5">
    <source>
        <dbReference type="Pfam" id="PF04542"/>
    </source>
</evidence>
<dbReference type="GO" id="GO:0016987">
    <property type="term" value="F:sigma factor activity"/>
    <property type="evidence" value="ECO:0007669"/>
    <property type="project" value="UniProtKB-KW"/>
</dbReference>
<dbReference type="EMBL" id="QEXO01000003">
    <property type="protein sequence ID" value="PWE13909.1"/>
    <property type="molecule type" value="Genomic_DNA"/>
</dbReference>
<feature type="domain" description="RNA polymerase sigma-70 region 2" evidence="5">
    <location>
        <begin position="34"/>
        <end position="92"/>
    </location>
</feature>
<keyword evidence="3" id="KW-0731">Sigma factor</keyword>
<keyword evidence="4" id="KW-0804">Transcription</keyword>
<dbReference type="SUPFAM" id="SSF88946">
    <property type="entry name" value="Sigma2 domain of RNA polymerase sigma factors"/>
    <property type="match status" value="1"/>
</dbReference>
<dbReference type="Proteomes" id="UP000245216">
    <property type="component" value="Unassembled WGS sequence"/>
</dbReference>
<proteinExistence type="inferred from homology"/>
<dbReference type="AlphaFoldDB" id="A0A2U2BIS2"/>
<dbReference type="PANTHER" id="PTHR43133">
    <property type="entry name" value="RNA POLYMERASE ECF-TYPE SIGMA FACTO"/>
    <property type="match status" value="1"/>
</dbReference>
<dbReference type="GO" id="GO:0003677">
    <property type="term" value="F:DNA binding"/>
    <property type="evidence" value="ECO:0007669"/>
    <property type="project" value="InterPro"/>
</dbReference>
<gene>
    <name evidence="7" type="ORF">DF183_12160</name>
</gene>
<evidence type="ECO:0000259" key="6">
    <source>
        <dbReference type="Pfam" id="PF08281"/>
    </source>
</evidence>
<dbReference type="RefSeq" id="WP_109089194.1">
    <property type="nucleotide sequence ID" value="NZ_CAXOKM010000001.1"/>
</dbReference>
<dbReference type="InterPro" id="IPR036388">
    <property type="entry name" value="WH-like_DNA-bd_sf"/>
</dbReference>
<dbReference type="InterPro" id="IPR013249">
    <property type="entry name" value="RNA_pol_sigma70_r4_t2"/>
</dbReference>
<dbReference type="Gene3D" id="1.10.1740.10">
    <property type="match status" value="1"/>
</dbReference>
<evidence type="ECO:0000256" key="3">
    <source>
        <dbReference type="ARBA" id="ARBA00023082"/>
    </source>
</evidence>
<comment type="similarity">
    <text evidence="1">Belongs to the sigma-70 factor family. ECF subfamily.</text>
</comment>
<dbReference type="InterPro" id="IPR014284">
    <property type="entry name" value="RNA_pol_sigma-70_dom"/>
</dbReference>
<dbReference type="SUPFAM" id="SSF88659">
    <property type="entry name" value="Sigma3 and sigma4 domains of RNA polymerase sigma factors"/>
    <property type="match status" value="1"/>
</dbReference>
<dbReference type="Pfam" id="PF08281">
    <property type="entry name" value="Sigma70_r4_2"/>
    <property type="match status" value="1"/>
</dbReference>
<reference evidence="7 8" key="2">
    <citation type="submission" date="2018-05" db="EMBL/GenBank/DDBJ databases">
        <authorList>
            <person name="Lanie J.A."/>
            <person name="Ng W.-L."/>
            <person name="Kazmierczak K.M."/>
            <person name="Andrzejewski T.M."/>
            <person name="Davidsen T.M."/>
            <person name="Wayne K.J."/>
            <person name="Tettelin H."/>
            <person name="Glass J.I."/>
            <person name="Rusch D."/>
            <person name="Podicherti R."/>
            <person name="Tsui H.-C.T."/>
            <person name="Winkler M.E."/>
        </authorList>
    </citation>
    <scope>NUCLEOTIDE SEQUENCE [LARGE SCALE GENOMIC DNA]</scope>
    <source>
        <strain evidence="7 8">YBY</strain>
    </source>
</reference>
<evidence type="ECO:0000256" key="1">
    <source>
        <dbReference type="ARBA" id="ARBA00010641"/>
    </source>
</evidence>
<accession>A0A2U2BIS2</accession>
<dbReference type="InterPro" id="IPR007627">
    <property type="entry name" value="RNA_pol_sigma70_r2"/>
</dbReference>
<dbReference type="InterPro" id="IPR013324">
    <property type="entry name" value="RNA_pol_sigma_r3/r4-like"/>
</dbReference>
<protein>
    <submittedName>
        <fullName evidence="7">RNA polymerase subunit sigma-70</fullName>
    </submittedName>
</protein>
<evidence type="ECO:0000256" key="4">
    <source>
        <dbReference type="ARBA" id="ARBA00023163"/>
    </source>
</evidence>
<organism evidence="7 8">
    <name type="scientific">Alcaligenes faecalis</name>
    <dbReference type="NCBI Taxonomy" id="511"/>
    <lineage>
        <taxon>Bacteria</taxon>
        <taxon>Pseudomonadati</taxon>
        <taxon>Pseudomonadota</taxon>
        <taxon>Betaproteobacteria</taxon>
        <taxon>Burkholderiales</taxon>
        <taxon>Alcaligenaceae</taxon>
        <taxon>Alcaligenes</taxon>
    </lineage>
</organism>
<evidence type="ECO:0000256" key="2">
    <source>
        <dbReference type="ARBA" id="ARBA00023015"/>
    </source>
</evidence>